<dbReference type="SUPFAM" id="SSF47413">
    <property type="entry name" value="lambda repressor-like DNA-binding domains"/>
    <property type="match status" value="1"/>
</dbReference>
<accession>A0ABV8GYW1</accession>
<reference evidence="4" key="1">
    <citation type="journal article" date="2019" name="Int. J. Syst. Evol. Microbiol.">
        <title>The Global Catalogue of Microorganisms (GCM) 10K type strain sequencing project: providing services to taxonomists for standard genome sequencing and annotation.</title>
        <authorList>
            <consortium name="The Broad Institute Genomics Platform"/>
            <consortium name="The Broad Institute Genome Sequencing Center for Infectious Disease"/>
            <person name="Wu L."/>
            <person name="Ma J."/>
        </authorList>
    </citation>
    <scope>NUCLEOTIDE SEQUENCE [LARGE SCALE GENOMIC DNA]</scope>
    <source>
        <strain evidence="4">IBRC-M 10703</strain>
    </source>
</reference>
<evidence type="ECO:0000259" key="2">
    <source>
        <dbReference type="PROSITE" id="PS50943"/>
    </source>
</evidence>
<organism evidence="3 4">
    <name type="scientific">Oceanobacillus longus</name>
    <dbReference type="NCBI Taxonomy" id="930120"/>
    <lineage>
        <taxon>Bacteria</taxon>
        <taxon>Bacillati</taxon>
        <taxon>Bacillota</taxon>
        <taxon>Bacilli</taxon>
        <taxon>Bacillales</taxon>
        <taxon>Bacillaceae</taxon>
        <taxon>Oceanobacillus</taxon>
    </lineage>
</organism>
<dbReference type="RefSeq" id="WP_379496601.1">
    <property type="nucleotide sequence ID" value="NZ_JBHSAO010000007.1"/>
</dbReference>
<keyword evidence="4" id="KW-1185">Reference proteome</keyword>
<comment type="caution">
    <text evidence="3">The sequence shown here is derived from an EMBL/GenBank/DDBJ whole genome shotgun (WGS) entry which is preliminary data.</text>
</comment>
<evidence type="ECO:0000256" key="1">
    <source>
        <dbReference type="ARBA" id="ARBA00023125"/>
    </source>
</evidence>
<dbReference type="PANTHER" id="PTHR46558:SF11">
    <property type="entry name" value="HTH-TYPE TRANSCRIPTIONAL REGULATOR XRE"/>
    <property type="match status" value="1"/>
</dbReference>
<proteinExistence type="predicted"/>
<dbReference type="InterPro" id="IPR001387">
    <property type="entry name" value="Cro/C1-type_HTH"/>
</dbReference>
<dbReference type="SMART" id="SM00530">
    <property type="entry name" value="HTH_XRE"/>
    <property type="match status" value="1"/>
</dbReference>
<feature type="domain" description="HTH cro/C1-type" evidence="2">
    <location>
        <begin position="10"/>
        <end position="64"/>
    </location>
</feature>
<dbReference type="InterPro" id="IPR010982">
    <property type="entry name" value="Lambda_DNA-bd_dom_sf"/>
</dbReference>
<dbReference type="Pfam" id="PF01381">
    <property type="entry name" value="HTH_3"/>
    <property type="match status" value="1"/>
</dbReference>
<gene>
    <name evidence="3" type="ORF">ACFOUV_09850</name>
</gene>
<dbReference type="EMBL" id="JBHSAO010000007">
    <property type="protein sequence ID" value="MFC4024096.1"/>
    <property type="molecule type" value="Genomic_DNA"/>
</dbReference>
<protein>
    <submittedName>
        <fullName evidence="3">Helix-turn-helix domain-containing protein</fullName>
    </submittedName>
</protein>
<evidence type="ECO:0000313" key="4">
    <source>
        <dbReference type="Proteomes" id="UP001595772"/>
    </source>
</evidence>
<dbReference type="Gene3D" id="1.10.260.40">
    <property type="entry name" value="lambda repressor-like DNA-binding domains"/>
    <property type="match status" value="1"/>
</dbReference>
<dbReference type="Proteomes" id="UP001595772">
    <property type="component" value="Unassembled WGS sequence"/>
</dbReference>
<keyword evidence="1" id="KW-0238">DNA-binding</keyword>
<dbReference type="PROSITE" id="PS50943">
    <property type="entry name" value="HTH_CROC1"/>
    <property type="match status" value="1"/>
</dbReference>
<dbReference type="CDD" id="cd00093">
    <property type="entry name" value="HTH_XRE"/>
    <property type="match status" value="1"/>
</dbReference>
<name>A0ABV8GYW1_9BACI</name>
<dbReference type="PANTHER" id="PTHR46558">
    <property type="entry name" value="TRACRIPTIONAL REGULATORY PROTEIN-RELATED-RELATED"/>
    <property type="match status" value="1"/>
</dbReference>
<evidence type="ECO:0000313" key="3">
    <source>
        <dbReference type="EMBL" id="MFC4024096.1"/>
    </source>
</evidence>
<sequence length="75" mass="8371">MDTKRIGRRVKAFRKLKGFTQIDFAKALDVSVAQLGNIERGTKTMSDDQLARIADKLSISKDEITLEKSGKETAE</sequence>